<evidence type="ECO:0000256" key="6">
    <source>
        <dbReference type="ARBA" id="ARBA00022801"/>
    </source>
</evidence>
<proteinExistence type="inferred from homology"/>
<dbReference type="PROSITE" id="PS51272">
    <property type="entry name" value="SLH"/>
    <property type="match status" value="3"/>
</dbReference>
<keyword evidence="8" id="KW-0482">Metalloprotease</keyword>
<dbReference type="Proteomes" id="UP000275368">
    <property type="component" value="Chromosome"/>
</dbReference>
<dbReference type="InterPro" id="IPR011044">
    <property type="entry name" value="Quino_amine_DH_bsu"/>
</dbReference>
<accession>A0A3G9JJM2</accession>
<dbReference type="SUPFAM" id="SSF50969">
    <property type="entry name" value="YVTN repeat-like/Quinoprotein amine dehydrogenase"/>
    <property type="match status" value="1"/>
</dbReference>
<dbReference type="Pfam" id="PF13753">
    <property type="entry name" value="SWM_repeat"/>
    <property type="match status" value="1"/>
</dbReference>
<keyword evidence="12" id="KW-1185">Reference proteome</keyword>
<protein>
    <recommendedName>
        <fullName evidence="10">SLH domain-containing protein</fullName>
    </recommendedName>
</protein>
<evidence type="ECO:0000259" key="10">
    <source>
        <dbReference type="PROSITE" id="PS51272"/>
    </source>
</evidence>
<dbReference type="InterPro" id="IPR027268">
    <property type="entry name" value="Peptidase_M4/M1_CTD_sf"/>
</dbReference>
<feature type="domain" description="SLH" evidence="10">
    <location>
        <begin position="1650"/>
        <end position="1711"/>
    </location>
</feature>
<comment type="cofactor">
    <cofactor evidence="1">
        <name>Zn(2+)</name>
        <dbReference type="ChEBI" id="CHEBI:29105"/>
    </cofactor>
</comment>
<keyword evidence="7" id="KW-0862">Zinc</keyword>
<dbReference type="Pfam" id="PF02868">
    <property type="entry name" value="Peptidase_M4_C"/>
    <property type="match status" value="1"/>
</dbReference>
<dbReference type="InterPro" id="IPR028059">
    <property type="entry name" value="SWM_rpt"/>
</dbReference>
<sequence>MLQGKLSGPIQSDSDVINYFSSNRQAHGLVPTQNKLKLVKKTSDDLGKQHYLLQQQYQGLPVYGKYITAHVGTNMQMYAITNDSSTELDGISIDIQPTIDAAQAASTFQLDVEKEAGYSITLGGQFASRELEKPKTELMVYPFNGNYYLAYRIDLEYIQPTLDRWIGFVDAHTGAVLKKFSRMEQAASAGSATGTGSGYYGTPRIINITKNQDMFYLTDKTKPMYRIENGSETGVIETYDDENPFFPIGSSTTTFADSEAVDAHYFAGQVYDFYAERYNRNSLDGKGMSIISVVNAGAIDNAFWDGHEIVYGDGKQQFECLTCANDVIAHELTHAVTEYSANLEYSGQSGALNESISDIMAAVFDSQDWAIGEDTGIAGGNGVLRDLERPDRGMPSQPSSMSGYVNLAEDAEHDNGGVHLNSGIPNHAAYLIAKGIDALPALQGQGRALLGQITYGALTSYLTPTSGFEAARDSFVLAAGDLVLPDEQKNAIIAVVKDSWATVGLPYTNNENNIVSLSVSGMEGKPDINVLAHTVTFKVKYGTKLNELIPHIGISPGATISPGTSVPQNFASPVTYTITSQNGQPQTWTVQGKIADPESLNDIVGFNADVLTGPAIIDSIQHKVTLYVEAADDVTSVQPSIELSKGATVSPASGATANLSQPVTYTVTAENGTTQQWIVTAVKDSSSPKVLGAVSLQSTVVAVVFDHPMDFSTLGNAANYKLESLISSYSNPQITKVEVDCQKSNIVYLTTSALVSQNGYKLTVTNLKGTNGYGIRPDSTMGYFLTDDTVQPVISTARIKGKQLALTFNEYIQGAYGASISTFKVEVNNAVVQVDSITSVGRRVLLTLSKEVSQADRVNVSYVPSPYVGEVTDLSGNIIPSFSKLEVINRTNSSKPSAGAGWVQINNSTKQIIKHPTKPVIYAIFGNSYEVVAANIETGATKTITLDRQPERVYVSGGKLYVALVDQPHSYDWWKKDQTGSIAILNEETLQKMDQFNVPIDPFDIVVDANGIIYVSSGSGQWTNFTSFSSITKSLIDNVTIRQRSYLQYSSPNRIYSIDTDSSPRDISAYNLNSSGQFTDPKSIIGGYDSPYHGDYPMSTFLQISPDNKYLFNGAGTIFTSAPVKANDMIYVRTIEAFNSIVFSDDLTKFYTLSGQTLRIYNYATFALEKQIAMPYTAFNILPGYKSDELLVAYRENGGTTIVTYSLKQSSPTIARSQSIAEQPAVAAAAANVTINACPITTGGGSNGGGGSTGGGGGFIPGGGGGGGMVVVTPTPTIEPTVTLDPNDLSVTKGVDSKGNTEIFFKPDPDKLQQAFLDAQKGVNLYEKEHGGTVVPKIIIPVGGLDHSLTVELPASTFIQANKIASKAIIVVQSSDITYELPVQALNGDNLIKAWGSDVNLDSIRIKLVIEKIDSSLSDLIRKQLVVEGFKALTDSINFAITLDKQGISKEMTDFNGIYVTRSFTLNTKDDASHITALVYDAETKTSGFVPAFVRKEGEKTILDIKAPHNSIYTVASSFKSFKDMDGHWAKNDIEIMASKKIVLGITDTEFNPDKKVTRAEFAALLVRSLGLAIPQTSSLRFIDVEQKAWYARTVSVAAQTGLITGDPKGRFAPDGIITRQEMAVMIGRAIKYVRENGNLENTDKKAINTDTLKDSTSIPKWAAEDIKDMLERGIMESGMDGKFEPALPVTRANAVVALKRMLQQLSFISK</sequence>
<dbReference type="GO" id="GO:0006508">
    <property type="term" value="P:proteolysis"/>
    <property type="evidence" value="ECO:0007669"/>
    <property type="project" value="UniProtKB-KW"/>
</dbReference>
<dbReference type="EMBL" id="AP019308">
    <property type="protein sequence ID" value="BBH23219.1"/>
    <property type="molecule type" value="Genomic_DNA"/>
</dbReference>
<dbReference type="Pfam" id="PF07504">
    <property type="entry name" value="FTP"/>
    <property type="match status" value="1"/>
</dbReference>
<evidence type="ECO:0000256" key="1">
    <source>
        <dbReference type="ARBA" id="ARBA00001947"/>
    </source>
</evidence>
<name>A0A3G9JJM2_9BACL</name>
<dbReference type="Gene3D" id="3.10.170.10">
    <property type="match status" value="1"/>
</dbReference>
<evidence type="ECO:0000256" key="9">
    <source>
        <dbReference type="PIRSR" id="PIRSR623612-1"/>
    </source>
</evidence>
<feature type="active site" description="Proton donor" evidence="9">
    <location>
        <position position="419"/>
    </location>
</feature>
<evidence type="ECO:0000256" key="4">
    <source>
        <dbReference type="ARBA" id="ARBA00022723"/>
    </source>
</evidence>
<evidence type="ECO:0000256" key="7">
    <source>
        <dbReference type="ARBA" id="ARBA00022833"/>
    </source>
</evidence>
<dbReference type="InterPro" id="IPR023612">
    <property type="entry name" value="Peptidase_M4"/>
</dbReference>
<keyword evidence="3" id="KW-0645">Protease</keyword>
<evidence type="ECO:0000256" key="3">
    <source>
        <dbReference type="ARBA" id="ARBA00022670"/>
    </source>
</evidence>
<dbReference type="InterPro" id="IPR014755">
    <property type="entry name" value="Cu-Rt/internalin_Ig-like"/>
</dbReference>
<dbReference type="KEGG" id="pbk:Back11_45640"/>
<reference evidence="11 12" key="1">
    <citation type="submission" date="2018-11" db="EMBL/GenBank/DDBJ databases">
        <title>Complete genome sequence of Paenibacillus baekrokdamisoli strain KCTC 33723.</title>
        <authorList>
            <person name="Kang S.W."/>
            <person name="Lee K.C."/>
            <person name="Kim K.K."/>
            <person name="Kim J.S."/>
            <person name="Kim D.S."/>
            <person name="Ko S.H."/>
            <person name="Yang S.H."/>
            <person name="Lee J.S."/>
        </authorList>
    </citation>
    <scope>NUCLEOTIDE SEQUENCE [LARGE SCALE GENOMIC DNA]</scope>
    <source>
        <strain evidence="11 12">KCTC 33723</strain>
    </source>
</reference>
<dbReference type="CDD" id="cd09597">
    <property type="entry name" value="M4_TLP"/>
    <property type="match status" value="1"/>
</dbReference>
<dbReference type="PANTHER" id="PTHR33794">
    <property type="entry name" value="BACILLOLYSIN"/>
    <property type="match status" value="1"/>
</dbReference>
<dbReference type="InterPro" id="IPR015943">
    <property type="entry name" value="WD40/YVTN_repeat-like_dom_sf"/>
</dbReference>
<dbReference type="Gene3D" id="2.130.10.10">
    <property type="entry name" value="YVTN repeat-like/Quinoprotein amine dehydrogenase"/>
    <property type="match status" value="1"/>
</dbReference>
<dbReference type="SUPFAM" id="SSF55486">
    <property type="entry name" value="Metalloproteases ('zincins'), catalytic domain"/>
    <property type="match status" value="1"/>
</dbReference>
<evidence type="ECO:0000256" key="8">
    <source>
        <dbReference type="ARBA" id="ARBA00023049"/>
    </source>
</evidence>
<dbReference type="InterPro" id="IPR013856">
    <property type="entry name" value="Peptidase_M4_domain"/>
</dbReference>
<feature type="active site" evidence="9">
    <location>
        <position position="331"/>
    </location>
</feature>
<feature type="domain" description="SLH" evidence="10">
    <location>
        <begin position="1582"/>
        <end position="1641"/>
    </location>
</feature>
<dbReference type="Gene3D" id="2.60.40.1220">
    <property type="match status" value="1"/>
</dbReference>
<evidence type="ECO:0000313" key="12">
    <source>
        <dbReference type="Proteomes" id="UP000275368"/>
    </source>
</evidence>
<keyword evidence="5" id="KW-0732">Signal</keyword>
<keyword evidence="6" id="KW-0378">Hydrolase</keyword>
<evidence type="ECO:0000256" key="5">
    <source>
        <dbReference type="ARBA" id="ARBA00022729"/>
    </source>
</evidence>
<dbReference type="PANTHER" id="PTHR33794:SF1">
    <property type="entry name" value="BACILLOLYSIN"/>
    <property type="match status" value="1"/>
</dbReference>
<evidence type="ECO:0000313" key="11">
    <source>
        <dbReference type="EMBL" id="BBH23219.1"/>
    </source>
</evidence>
<dbReference type="InterPro" id="IPR001119">
    <property type="entry name" value="SLH_dom"/>
</dbReference>
<dbReference type="Gene3D" id="3.10.450.490">
    <property type="match status" value="1"/>
</dbReference>
<dbReference type="Gene3D" id="3.10.450.40">
    <property type="match status" value="1"/>
</dbReference>
<dbReference type="GO" id="GO:0046872">
    <property type="term" value="F:metal ion binding"/>
    <property type="evidence" value="ECO:0007669"/>
    <property type="project" value="UniProtKB-KW"/>
</dbReference>
<comment type="similarity">
    <text evidence="2">Belongs to the peptidase M4 family.</text>
</comment>
<feature type="domain" description="SLH" evidence="10">
    <location>
        <begin position="1517"/>
        <end position="1580"/>
    </location>
</feature>
<gene>
    <name evidence="11" type="ORF">Back11_45640</name>
</gene>
<evidence type="ECO:0000256" key="2">
    <source>
        <dbReference type="ARBA" id="ARBA00009388"/>
    </source>
</evidence>
<dbReference type="PRINTS" id="PR00730">
    <property type="entry name" value="THERMOLYSIN"/>
</dbReference>
<dbReference type="Pfam" id="PF00395">
    <property type="entry name" value="SLH"/>
    <property type="match status" value="3"/>
</dbReference>
<dbReference type="InterPro" id="IPR011096">
    <property type="entry name" value="FTP_domain"/>
</dbReference>
<dbReference type="InterPro" id="IPR050728">
    <property type="entry name" value="Zinc_Metalloprotease_M4"/>
</dbReference>
<organism evidence="11 12">
    <name type="scientific">Paenibacillus baekrokdamisoli</name>
    <dbReference type="NCBI Taxonomy" id="1712516"/>
    <lineage>
        <taxon>Bacteria</taxon>
        <taxon>Bacillati</taxon>
        <taxon>Bacillota</taxon>
        <taxon>Bacilli</taxon>
        <taxon>Bacillales</taxon>
        <taxon>Paenibacillaceae</taxon>
        <taxon>Paenibacillus</taxon>
    </lineage>
</organism>
<dbReference type="Pfam" id="PF01447">
    <property type="entry name" value="Peptidase_M4"/>
    <property type="match status" value="1"/>
</dbReference>
<keyword evidence="4" id="KW-0479">Metal-binding</keyword>
<dbReference type="GO" id="GO:0004222">
    <property type="term" value="F:metalloendopeptidase activity"/>
    <property type="evidence" value="ECO:0007669"/>
    <property type="project" value="InterPro"/>
</dbReference>
<dbReference type="InterPro" id="IPR001570">
    <property type="entry name" value="Peptidase_M4_C_domain"/>
</dbReference>
<dbReference type="Gene3D" id="2.60.40.2340">
    <property type="match status" value="2"/>
</dbReference>
<dbReference type="Gene3D" id="1.10.390.10">
    <property type="entry name" value="Neutral Protease Domain 2"/>
    <property type="match status" value="1"/>
</dbReference>